<evidence type="ECO:0000313" key="2">
    <source>
        <dbReference type="EMBL" id="KUM61784.1"/>
    </source>
</evidence>
<gene>
    <name evidence="2" type="ORF">ACN42_g5322</name>
</gene>
<keyword evidence="1" id="KW-1133">Transmembrane helix</keyword>
<sequence>MSALVRRRLGRVGTWVVYLLGLVVFLVWLEEGILAGGFGLLLLILGPITYTPLIAQLEERKTVIALFCKELVILRSLVRSRVRGLFLTF</sequence>
<evidence type="ECO:0000256" key="1">
    <source>
        <dbReference type="SAM" id="Phobius"/>
    </source>
</evidence>
<feature type="transmembrane region" description="Helical" evidence="1">
    <location>
        <begin position="35"/>
        <end position="55"/>
    </location>
</feature>
<feature type="transmembrane region" description="Helical" evidence="1">
    <location>
        <begin position="12"/>
        <end position="29"/>
    </location>
</feature>
<keyword evidence="1" id="KW-0472">Membrane</keyword>
<reference evidence="2 3" key="1">
    <citation type="submission" date="2015-10" db="EMBL/GenBank/DDBJ databases">
        <title>Genome sequencing of Penicillium freii.</title>
        <authorList>
            <person name="Nguyen H.D."/>
            <person name="Visagie C.M."/>
            <person name="Seifert K.A."/>
        </authorList>
    </citation>
    <scope>NUCLEOTIDE SEQUENCE [LARGE SCALE GENOMIC DNA]</scope>
    <source>
        <strain evidence="2 3">DAOM 242723</strain>
    </source>
</reference>
<keyword evidence="3" id="KW-1185">Reference proteome</keyword>
<organism evidence="2 3">
    <name type="scientific">Penicillium freii</name>
    <dbReference type="NCBI Taxonomy" id="48697"/>
    <lineage>
        <taxon>Eukaryota</taxon>
        <taxon>Fungi</taxon>
        <taxon>Dikarya</taxon>
        <taxon>Ascomycota</taxon>
        <taxon>Pezizomycotina</taxon>
        <taxon>Eurotiomycetes</taxon>
        <taxon>Eurotiomycetidae</taxon>
        <taxon>Eurotiales</taxon>
        <taxon>Aspergillaceae</taxon>
        <taxon>Penicillium</taxon>
    </lineage>
</organism>
<accession>A0A101MJN4</accession>
<evidence type="ECO:0000313" key="3">
    <source>
        <dbReference type="Proteomes" id="UP000055045"/>
    </source>
</evidence>
<keyword evidence="1" id="KW-0812">Transmembrane</keyword>
<proteinExistence type="predicted"/>
<comment type="caution">
    <text evidence="2">The sequence shown here is derived from an EMBL/GenBank/DDBJ whole genome shotgun (WGS) entry which is preliminary data.</text>
</comment>
<dbReference type="EMBL" id="LLXE01000121">
    <property type="protein sequence ID" value="KUM61784.1"/>
    <property type="molecule type" value="Genomic_DNA"/>
</dbReference>
<dbReference type="AlphaFoldDB" id="A0A101MJN4"/>
<dbReference type="Proteomes" id="UP000055045">
    <property type="component" value="Unassembled WGS sequence"/>
</dbReference>
<protein>
    <submittedName>
        <fullName evidence="2">Uncharacterized protein</fullName>
    </submittedName>
</protein>
<name>A0A101MJN4_PENFR</name>